<proteinExistence type="predicted"/>
<protein>
    <recommendedName>
        <fullName evidence="3">Gfo/Idh/MocA-like oxidoreductase C-terminal domain-containing protein</fullName>
    </recommendedName>
</protein>
<feature type="region of interest" description="Disordered" evidence="1">
    <location>
        <begin position="170"/>
        <end position="190"/>
    </location>
</feature>
<evidence type="ECO:0000313" key="2">
    <source>
        <dbReference type="EMBL" id="SVB91265.1"/>
    </source>
</evidence>
<organism evidence="2">
    <name type="scientific">marine metagenome</name>
    <dbReference type="NCBI Taxonomy" id="408172"/>
    <lineage>
        <taxon>unclassified sequences</taxon>
        <taxon>metagenomes</taxon>
        <taxon>ecological metagenomes</taxon>
    </lineage>
</organism>
<dbReference type="AlphaFoldDB" id="A0A382HVX0"/>
<feature type="non-terminal residue" evidence="2">
    <location>
        <position position="1"/>
    </location>
</feature>
<evidence type="ECO:0008006" key="3">
    <source>
        <dbReference type="Google" id="ProtNLM"/>
    </source>
</evidence>
<sequence length="190" mass="21628">LFEVTEYSDKIAELKKLEVVKASWFLANTSHVVDLVISLCGVPVELSTQTGGSLPWHPAAARFAGSGLTELGIPFSYHGDWEAPGRWGVEMCTRERRLVLRPMEELNVIVRGSKTMERVDIDDRLDREFKPGLYRLTKAFLERDDRLLCYLRDQVDHCHIYDRMAGYEGSVEPTEDHMDPHAEIGPPERG</sequence>
<reference evidence="2" key="1">
    <citation type="submission" date="2018-05" db="EMBL/GenBank/DDBJ databases">
        <authorList>
            <person name="Lanie J.A."/>
            <person name="Ng W.-L."/>
            <person name="Kazmierczak K.M."/>
            <person name="Andrzejewski T.M."/>
            <person name="Davidsen T.M."/>
            <person name="Wayne K.J."/>
            <person name="Tettelin H."/>
            <person name="Glass J.I."/>
            <person name="Rusch D."/>
            <person name="Podicherti R."/>
            <person name="Tsui H.-C.T."/>
            <person name="Winkler M.E."/>
        </authorList>
    </citation>
    <scope>NUCLEOTIDE SEQUENCE</scope>
</reference>
<evidence type="ECO:0000256" key="1">
    <source>
        <dbReference type="SAM" id="MobiDB-lite"/>
    </source>
</evidence>
<feature type="compositionally biased region" description="Basic and acidic residues" evidence="1">
    <location>
        <begin position="174"/>
        <end position="190"/>
    </location>
</feature>
<accession>A0A382HVX0</accession>
<dbReference type="EMBL" id="UINC01063536">
    <property type="protein sequence ID" value="SVB91265.1"/>
    <property type="molecule type" value="Genomic_DNA"/>
</dbReference>
<name>A0A382HVX0_9ZZZZ</name>
<gene>
    <name evidence="2" type="ORF">METZ01_LOCUS244119</name>
</gene>